<accession>A0A2W2BHL9</accession>
<protein>
    <recommendedName>
        <fullName evidence="4">MalT-like TPR region domain-containing protein</fullName>
    </recommendedName>
</protein>
<evidence type="ECO:0000256" key="1">
    <source>
        <dbReference type="SAM" id="Phobius"/>
    </source>
</evidence>
<dbReference type="Gene3D" id="1.25.40.10">
    <property type="entry name" value="Tetratricopeptide repeat domain"/>
    <property type="match status" value="1"/>
</dbReference>
<dbReference type="OrthoDB" id="1432556at2"/>
<keyword evidence="1" id="KW-0812">Transmembrane</keyword>
<evidence type="ECO:0008006" key="4">
    <source>
        <dbReference type="Google" id="ProtNLM"/>
    </source>
</evidence>
<keyword evidence="1" id="KW-1133">Transmembrane helix</keyword>
<reference evidence="2 3" key="1">
    <citation type="submission" date="2018-06" db="EMBL/GenBank/DDBJ databases">
        <title>Mucibacter soli gen. nov., sp. nov., a new member of the family Chitinophagaceae producing mucin.</title>
        <authorList>
            <person name="Kim M.-K."/>
            <person name="Park S."/>
            <person name="Kim T.-S."/>
            <person name="Joung Y."/>
            <person name="Han J.-H."/>
            <person name="Kim S.B."/>
        </authorList>
    </citation>
    <scope>NUCLEOTIDE SEQUENCE [LARGE SCALE GENOMIC DNA]</scope>
    <source>
        <strain evidence="2 3">R1-15</strain>
    </source>
</reference>
<dbReference type="SUPFAM" id="SSF48452">
    <property type="entry name" value="TPR-like"/>
    <property type="match status" value="1"/>
</dbReference>
<comment type="caution">
    <text evidence="2">The sequence shown here is derived from an EMBL/GenBank/DDBJ whole genome shotgun (WGS) entry which is preliminary data.</text>
</comment>
<name>A0A2W2BHL9_9BACT</name>
<evidence type="ECO:0000313" key="3">
    <source>
        <dbReference type="Proteomes" id="UP000248745"/>
    </source>
</evidence>
<dbReference type="RefSeq" id="WP_110999028.1">
    <property type="nucleotide sequence ID" value="NZ_QKTW01000016.1"/>
</dbReference>
<gene>
    <name evidence="2" type="ORF">DN068_11340</name>
</gene>
<keyword evidence="1" id="KW-0472">Membrane</keyword>
<proteinExistence type="predicted"/>
<sequence>MYSNTVRIVLISIAALVAIFFGTVGLWLQMGAAIAFIVLMGLGYFLNGAVYLAFRKLGKNDFDRAEELLKMTKHPKYLGRTQKAYYWFITGCIEANKENLQPAANAFETALRSGLRTENDKAIAMLNLASIFYSLGQTEKAAKYLEATKQLKYSQGLQSEVDHISNLLANG</sequence>
<dbReference type="Proteomes" id="UP000248745">
    <property type="component" value="Unassembled WGS sequence"/>
</dbReference>
<feature type="transmembrane region" description="Helical" evidence="1">
    <location>
        <begin position="7"/>
        <end position="28"/>
    </location>
</feature>
<keyword evidence="3" id="KW-1185">Reference proteome</keyword>
<dbReference type="EMBL" id="QKTW01000016">
    <property type="protein sequence ID" value="PZF72996.1"/>
    <property type="molecule type" value="Genomic_DNA"/>
</dbReference>
<feature type="transmembrane region" description="Helical" evidence="1">
    <location>
        <begin position="34"/>
        <end position="54"/>
    </location>
</feature>
<dbReference type="AlphaFoldDB" id="A0A2W2BHL9"/>
<dbReference type="InterPro" id="IPR011990">
    <property type="entry name" value="TPR-like_helical_dom_sf"/>
</dbReference>
<organism evidence="2 3">
    <name type="scientific">Taibaiella soli</name>
    <dbReference type="NCBI Taxonomy" id="1649169"/>
    <lineage>
        <taxon>Bacteria</taxon>
        <taxon>Pseudomonadati</taxon>
        <taxon>Bacteroidota</taxon>
        <taxon>Chitinophagia</taxon>
        <taxon>Chitinophagales</taxon>
        <taxon>Chitinophagaceae</taxon>
        <taxon>Taibaiella</taxon>
    </lineage>
</organism>
<evidence type="ECO:0000313" key="2">
    <source>
        <dbReference type="EMBL" id="PZF72996.1"/>
    </source>
</evidence>